<evidence type="ECO:0000256" key="8">
    <source>
        <dbReference type="SAM" id="Phobius"/>
    </source>
</evidence>
<dbReference type="GeneID" id="101891246"/>
<dbReference type="AlphaFoldDB" id="A0A1I8MZ08"/>
<dbReference type="Proteomes" id="UP001652621">
    <property type="component" value="Unplaced"/>
</dbReference>
<name>A0A1I8MZ08_MUSDO</name>
<keyword evidence="5 8" id="KW-0472">Membrane</keyword>
<dbReference type="GO" id="GO:0005886">
    <property type="term" value="C:plasma membrane"/>
    <property type="evidence" value="ECO:0007669"/>
    <property type="project" value="UniProtKB-SubCell"/>
</dbReference>
<keyword evidence="2" id="KW-1003">Cell membrane</keyword>
<dbReference type="VEuPathDB" id="VectorBase:MDOA009859"/>
<dbReference type="SUPFAM" id="SSF53850">
    <property type="entry name" value="Periplasmic binding protein-like II"/>
    <property type="match status" value="1"/>
</dbReference>
<evidence type="ECO:0000256" key="9">
    <source>
        <dbReference type="SAM" id="SignalP"/>
    </source>
</evidence>
<protein>
    <submittedName>
        <fullName evidence="12">Uncharacterized protein LOC101891246</fullName>
    </submittedName>
</protein>
<dbReference type="InterPro" id="IPR052192">
    <property type="entry name" value="Insect_Ionotropic_Sensory_Rcpt"/>
</dbReference>
<keyword evidence="6" id="KW-0675">Receptor</keyword>
<comment type="subcellular location">
    <subcellularLocation>
        <location evidence="1">Cell membrane</location>
        <topology evidence="1">Multi-pass membrane protein</topology>
    </subcellularLocation>
</comment>
<feature type="chain" id="PRO_5044561045" evidence="9">
    <location>
        <begin position="21"/>
        <end position="605"/>
    </location>
</feature>
<reference evidence="10" key="1">
    <citation type="submission" date="2020-05" db="UniProtKB">
        <authorList>
            <consortium name="EnsemblMetazoa"/>
        </authorList>
    </citation>
    <scope>IDENTIFICATION</scope>
    <source>
        <strain evidence="10">Aabys</strain>
    </source>
</reference>
<accession>A0A9J7DAL6</accession>
<keyword evidence="3 8" id="KW-0812">Transmembrane</keyword>
<evidence type="ECO:0000313" key="12">
    <source>
        <dbReference type="RefSeq" id="XP_011294163.3"/>
    </source>
</evidence>
<evidence type="ECO:0000256" key="7">
    <source>
        <dbReference type="ARBA" id="ARBA00023180"/>
    </source>
</evidence>
<feature type="transmembrane region" description="Helical" evidence="8">
    <location>
        <begin position="576"/>
        <end position="599"/>
    </location>
</feature>
<dbReference type="RefSeq" id="XP_011294163.3">
    <property type="nucleotide sequence ID" value="XM_011295861.3"/>
</dbReference>
<keyword evidence="7" id="KW-0325">Glycoprotein</keyword>
<sequence length="605" mass="70861">MSSTKELLLLLAMFVSGTWSEHLIDYLTTQQHSKDDEFMLTYENLLWDIWQEQPFEGLLIVQHNDIKEVELLKTLCGFPLTKIIITKDVVFEYKHKIGNSNILAVILVSGLMDEKIMEAMAQTLNYMRQVRILWLVEGVSDKEGFLDTILNKSRLYKMTNVILNFIESQPGQLYFLKPYPNYHWITSENKEDDLYYHQHWRNLENTTLVTYADQISPHSFLYEDNNEKKNIRINGLVARMVLLFAEHFNASLQMYQPLQVGNQIPHFSIINDMVDANLLDIPMALDSAYDDRWFNMSDVYELSAIMIMVPLSKQLELREIFSVLLDPYFFGCLVASSLLLSSVHCLIDFCVDGFWQYLNLLLNDKVLPGVLGQSCEMRSKHQWASHRIIYLLVGFVGLHISTQFSARMNSLFTSPPYHRQIRTFEDQRGSPVKLLVDTADAYKLSYYYDEKNIDAIFTNTSHMLEVRASLNTSYCYLARSSSWNVINQVQSHFANKLFYTPEEMYILSMTIWGFKLQFNSPFREPLNDLIHWVHAYGFRQAWYRSAFSDLLKLKWISLRNLNPMVELKVFTAHDLFWIWMLLVIGLSCGGVVFMLELWFGRKQRI</sequence>
<dbReference type="EnsemblMetazoa" id="MDOA009859-RB">
    <property type="protein sequence ID" value="MDOA009859-PB"/>
    <property type="gene ID" value="MDOA009859"/>
</dbReference>
<evidence type="ECO:0000256" key="6">
    <source>
        <dbReference type="ARBA" id="ARBA00023170"/>
    </source>
</evidence>
<keyword evidence="11" id="KW-1185">Reference proteome</keyword>
<proteinExistence type="predicted"/>
<dbReference type="KEGG" id="mde:101891246"/>
<keyword evidence="4 8" id="KW-1133">Transmembrane helix</keyword>
<evidence type="ECO:0000256" key="5">
    <source>
        <dbReference type="ARBA" id="ARBA00023136"/>
    </source>
</evidence>
<dbReference type="eggNOG" id="ENOG502T8SD">
    <property type="taxonomic scope" value="Eukaryota"/>
</dbReference>
<dbReference type="OrthoDB" id="7852744at2759"/>
<evidence type="ECO:0000313" key="11">
    <source>
        <dbReference type="Proteomes" id="UP001652621"/>
    </source>
</evidence>
<evidence type="ECO:0000256" key="4">
    <source>
        <dbReference type="ARBA" id="ARBA00022989"/>
    </source>
</evidence>
<gene>
    <name evidence="12" type="primary">LOC101891246</name>
</gene>
<accession>A0A1I8MZ08</accession>
<dbReference type="PANTHER" id="PTHR42643:SF41">
    <property type="entry name" value="IONOTROPIC RECEPTOR 20A-RELATED"/>
    <property type="match status" value="1"/>
</dbReference>
<reference evidence="12" key="2">
    <citation type="submission" date="2025-05" db="UniProtKB">
        <authorList>
            <consortium name="RefSeq"/>
        </authorList>
    </citation>
    <scope>IDENTIFICATION</scope>
    <source>
        <strain evidence="12">Aabys</strain>
        <tissue evidence="12">Whole body</tissue>
    </source>
</reference>
<evidence type="ECO:0000256" key="2">
    <source>
        <dbReference type="ARBA" id="ARBA00022475"/>
    </source>
</evidence>
<dbReference type="PANTHER" id="PTHR42643">
    <property type="entry name" value="IONOTROPIC RECEPTOR 20A-RELATED"/>
    <property type="match status" value="1"/>
</dbReference>
<dbReference type="VEuPathDB" id="VectorBase:MDOMA2_007883"/>
<organism evidence="10">
    <name type="scientific">Musca domestica</name>
    <name type="common">House fly</name>
    <dbReference type="NCBI Taxonomy" id="7370"/>
    <lineage>
        <taxon>Eukaryota</taxon>
        <taxon>Metazoa</taxon>
        <taxon>Ecdysozoa</taxon>
        <taxon>Arthropoda</taxon>
        <taxon>Hexapoda</taxon>
        <taxon>Insecta</taxon>
        <taxon>Pterygota</taxon>
        <taxon>Neoptera</taxon>
        <taxon>Endopterygota</taxon>
        <taxon>Diptera</taxon>
        <taxon>Brachycera</taxon>
        <taxon>Muscomorpha</taxon>
        <taxon>Muscoidea</taxon>
        <taxon>Muscidae</taxon>
        <taxon>Musca</taxon>
    </lineage>
</organism>
<evidence type="ECO:0000256" key="3">
    <source>
        <dbReference type="ARBA" id="ARBA00022692"/>
    </source>
</evidence>
<feature type="signal peptide" evidence="9">
    <location>
        <begin position="1"/>
        <end position="20"/>
    </location>
</feature>
<evidence type="ECO:0000313" key="10">
    <source>
        <dbReference type="EnsemblMetazoa" id="MDOA009859-PB"/>
    </source>
</evidence>
<evidence type="ECO:0000256" key="1">
    <source>
        <dbReference type="ARBA" id="ARBA00004651"/>
    </source>
</evidence>
<keyword evidence="9" id="KW-0732">Signal</keyword>